<sequence>MMKGCGCLINHQPNSLEKINLDFYQKKFTDGLPIIPPTPERVEKFYEYSSRDPEEVIAVLPPRNGEATIEKIAINAVMAGCPPQLMPFIENTIMAIADEKFNLAAINATTHPISVAIIVNGPIADEIGFNCSTGCLGPGNLPNATLGRALRLCLINIAGAIPGIGDHATMGSPAKYTYCFAENEDENPWEPLQAERGFPEKSTTVTVIGAEAPYNVNDHRSTRPEDILDTIIDTISTAGSNNSHVPGEILVIMGPEHAKAIATEGWEKDDVKDYIHENAMVPSNLADRGGRALDKKHVKDEMVKITRSREDVVIVVAGGVGRHTLVAPGFGGSSKSTTRALKLKNGTYATSIKDYNMREKRE</sequence>
<reference evidence="1 2" key="1">
    <citation type="submission" date="2022-04" db="EMBL/GenBank/DDBJ databases">
        <title>Complete genome of Methanothermobacter tenebrarum strain RMAS.</title>
        <authorList>
            <person name="Nakamura K."/>
            <person name="Oshima K."/>
            <person name="Hattori M."/>
            <person name="Kamagata Y."/>
            <person name="Takamizawa K."/>
        </authorList>
    </citation>
    <scope>NUCLEOTIDE SEQUENCE [LARGE SCALE GENOMIC DNA]</scope>
    <source>
        <strain evidence="1 2">RMAS</strain>
    </source>
</reference>
<protein>
    <submittedName>
        <fullName evidence="1">Uncharacterized protein</fullName>
    </submittedName>
</protein>
<proteinExistence type="predicted"/>
<evidence type="ECO:0000313" key="1">
    <source>
        <dbReference type="EMBL" id="BDH80188.1"/>
    </source>
</evidence>
<gene>
    <name evidence="1" type="ORF">MTTB_15670</name>
</gene>
<dbReference type="Proteomes" id="UP000831817">
    <property type="component" value="Chromosome"/>
</dbReference>
<keyword evidence="2" id="KW-1185">Reference proteome</keyword>
<name>A0ABN6PE91_9EURY</name>
<dbReference type="EMBL" id="AP025698">
    <property type="protein sequence ID" value="BDH80188.1"/>
    <property type="molecule type" value="Genomic_DNA"/>
</dbReference>
<evidence type="ECO:0000313" key="2">
    <source>
        <dbReference type="Proteomes" id="UP000831817"/>
    </source>
</evidence>
<organism evidence="1 2">
    <name type="scientific">Methanothermobacter tenebrarum</name>
    <dbReference type="NCBI Taxonomy" id="680118"/>
    <lineage>
        <taxon>Archaea</taxon>
        <taxon>Methanobacteriati</taxon>
        <taxon>Methanobacteriota</taxon>
        <taxon>Methanomada group</taxon>
        <taxon>Methanobacteria</taxon>
        <taxon>Methanobacteriales</taxon>
        <taxon>Methanobacteriaceae</taxon>
        <taxon>Methanothermobacter</taxon>
    </lineage>
</organism>
<accession>A0ABN6PE91</accession>